<dbReference type="AlphaFoldDB" id="A0A5B7E473"/>
<evidence type="ECO:0000313" key="2">
    <source>
        <dbReference type="Proteomes" id="UP000324222"/>
    </source>
</evidence>
<protein>
    <submittedName>
        <fullName evidence="1">Uncharacterized protein</fullName>
    </submittedName>
</protein>
<name>A0A5B7E473_PORTR</name>
<reference evidence="1 2" key="1">
    <citation type="submission" date="2019-05" db="EMBL/GenBank/DDBJ databases">
        <title>Another draft genome of Portunus trituberculatus and its Hox gene families provides insights of decapod evolution.</title>
        <authorList>
            <person name="Jeong J.-H."/>
            <person name="Song I."/>
            <person name="Kim S."/>
            <person name="Choi T."/>
            <person name="Kim D."/>
            <person name="Ryu S."/>
            <person name="Kim W."/>
        </authorList>
    </citation>
    <scope>NUCLEOTIDE SEQUENCE [LARGE SCALE GENOMIC DNA]</scope>
    <source>
        <tissue evidence="1">Muscle</tissue>
    </source>
</reference>
<evidence type="ECO:0000313" key="1">
    <source>
        <dbReference type="EMBL" id="MPC27956.1"/>
    </source>
</evidence>
<comment type="caution">
    <text evidence="1">The sequence shown here is derived from an EMBL/GenBank/DDBJ whole genome shotgun (WGS) entry which is preliminary data.</text>
</comment>
<keyword evidence="2" id="KW-1185">Reference proteome</keyword>
<gene>
    <name evidence="1" type="ORF">E2C01_021149</name>
</gene>
<proteinExistence type="predicted"/>
<organism evidence="1 2">
    <name type="scientific">Portunus trituberculatus</name>
    <name type="common">Swimming crab</name>
    <name type="synonym">Neptunus trituberculatus</name>
    <dbReference type="NCBI Taxonomy" id="210409"/>
    <lineage>
        <taxon>Eukaryota</taxon>
        <taxon>Metazoa</taxon>
        <taxon>Ecdysozoa</taxon>
        <taxon>Arthropoda</taxon>
        <taxon>Crustacea</taxon>
        <taxon>Multicrustacea</taxon>
        <taxon>Malacostraca</taxon>
        <taxon>Eumalacostraca</taxon>
        <taxon>Eucarida</taxon>
        <taxon>Decapoda</taxon>
        <taxon>Pleocyemata</taxon>
        <taxon>Brachyura</taxon>
        <taxon>Eubrachyura</taxon>
        <taxon>Portunoidea</taxon>
        <taxon>Portunidae</taxon>
        <taxon>Portuninae</taxon>
        <taxon>Portunus</taxon>
    </lineage>
</organism>
<accession>A0A5B7E473</accession>
<sequence>MVVVVVSLPKASFSKLQSFFSFPFLHPLFTFPPPLPTHRPSQPPLPFFTTTPPFPRLYLAFFRFRRYLLIPYTLSTSRQFPPPASRQPSPVFSALFIASTFHNMTRTKGKGDGRLVILRNVQLAVRKFLYVLIYKAAYIKEPSRDLLIRSTRMDYSKISRKIHRKCTRVDTLGNNVR</sequence>
<dbReference type="Proteomes" id="UP000324222">
    <property type="component" value="Unassembled WGS sequence"/>
</dbReference>
<dbReference type="EMBL" id="VSRR010001831">
    <property type="protein sequence ID" value="MPC27956.1"/>
    <property type="molecule type" value="Genomic_DNA"/>
</dbReference>